<name>A0A7K2IZ73_9ACTN</name>
<evidence type="ECO:0000256" key="1">
    <source>
        <dbReference type="SAM" id="SignalP"/>
    </source>
</evidence>
<dbReference type="InterPro" id="IPR006626">
    <property type="entry name" value="PbH1"/>
</dbReference>
<accession>A0A7K2IZ73</accession>
<feature type="chain" id="PRO_5029720278" description="Right handed beta helix region family protein" evidence="1">
    <location>
        <begin position="29"/>
        <end position="359"/>
    </location>
</feature>
<dbReference type="SMART" id="SM00710">
    <property type="entry name" value="PbH1"/>
    <property type="match status" value="6"/>
</dbReference>
<keyword evidence="1" id="KW-0732">Signal</keyword>
<gene>
    <name evidence="2" type="ORF">GTW20_24210</name>
</gene>
<dbReference type="SUPFAM" id="SSF51126">
    <property type="entry name" value="Pectin lyase-like"/>
    <property type="match status" value="1"/>
</dbReference>
<protein>
    <recommendedName>
        <fullName evidence="4">Right handed beta helix region family protein</fullName>
    </recommendedName>
</protein>
<dbReference type="InterPro" id="IPR011050">
    <property type="entry name" value="Pectin_lyase_fold/virulence"/>
</dbReference>
<dbReference type="RefSeq" id="WP_161111987.1">
    <property type="nucleotide sequence ID" value="NZ_WWHY01000001.1"/>
</dbReference>
<proteinExistence type="predicted"/>
<evidence type="ECO:0000313" key="2">
    <source>
        <dbReference type="EMBL" id="MYR35281.1"/>
    </source>
</evidence>
<dbReference type="AlphaFoldDB" id="A0A7K2IZ73"/>
<dbReference type="Gene3D" id="2.160.20.10">
    <property type="entry name" value="Single-stranded right-handed beta-helix, Pectin lyase-like"/>
    <property type="match status" value="1"/>
</dbReference>
<reference evidence="2 3" key="1">
    <citation type="journal article" date="2019" name="Nat. Commun.">
        <title>The antimicrobial potential of Streptomyces from insect microbiomes.</title>
        <authorList>
            <person name="Chevrette M.G."/>
            <person name="Carlson C.M."/>
            <person name="Ortega H.E."/>
            <person name="Thomas C."/>
            <person name="Ananiev G.E."/>
            <person name="Barns K.J."/>
            <person name="Book A.J."/>
            <person name="Cagnazzo J."/>
            <person name="Carlos C."/>
            <person name="Flanigan W."/>
            <person name="Grubbs K.J."/>
            <person name="Horn H.A."/>
            <person name="Hoffmann F.M."/>
            <person name="Klassen J.L."/>
            <person name="Knack J.J."/>
            <person name="Lewin G.R."/>
            <person name="McDonald B.R."/>
            <person name="Muller L."/>
            <person name="Melo W.G.P."/>
            <person name="Pinto-Tomas A.A."/>
            <person name="Schmitz A."/>
            <person name="Wendt-Pienkowski E."/>
            <person name="Wildman S."/>
            <person name="Zhao M."/>
            <person name="Zhang F."/>
            <person name="Bugni T.S."/>
            <person name="Andes D.R."/>
            <person name="Pupo M.T."/>
            <person name="Currie C.R."/>
        </authorList>
    </citation>
    <scope>NUCLEOTIDE SEQUENCE [LARGE SCALE GENOMIC DNA]</scope>
    <source>
        <strain evidence="2 3">SID5840</strain>
    </source>
</reference>
<dbReference type="EMBL" id="WWHY01000001">
    <property type="protein sequence ID" value="MYR35281.1"/>
    <property type="molecule type" value="Genomic_DNA"/>
</dbReference>
<feature type="signal peptide" evidence="1">
    <location>
        <begin position="1"/>
        <end position="28"/>
    </location>
</feature>
<dbReference type="InterPro" id="IPR012334">
    <property type="entry name" value="Pectin_lyas_fold"/>
</dbReference>
<sequence>MSIPRGTLPTTAAVGAAALFLSAIPALADPLPTPSGSPIRDGARISVSDGPALEEALAQARPGDTIELDGGTYSGAFVITTAGTADAPITLTGPSDAVLVNDETPSGSGCPTPETHAGGYGLWFYEADHWNVEGVTVADSKKGIVIDRSDDMHLSGIEVRDIEDEGVHFRSSSSDGSIRDSRIRDTGLVQPGFGEGVYLGSAVSNWGCYGTDDGVDRSDRIEVTGNHFGPYVRGEHIDVKEGTSDGLIADNTFDGQGISGQNFADSWVDVKGNGYLFEGNVGTFTAPGVFAHGYTSTQQVDGQGCGNVFRDNHSDLGGVGGFAIALWSQSDCADDPNIVYESNTVDNASRGLTNIDVTP</sequence>
<evidence type="ECO:0008006" key="4">
    <source>
        <dbReference type="Google" id="ProtNLM"/>
    </source>
</evidence>
<evidence type="ECO:0000313" key="3">
    <source>
        <dbReference type="Proteomes" id="UP000467124"/>
    </source>
</evidence>
<comment type="caution">
    <text evidence="2">The sequence shown here is derived from an EMBL/GenBank/DDBJ whole genome shotgun (WGS) entry which is preliminary data.</text>
</comment>
<organism evidence="2 3">
    <name type="scientific">Nocardiopsis alba</name>
    <dbReference type="NCBI Taxonomy" id="53437"/>
    <lineage>
        <taxon>Bacteria</taxon>
        <taxon>Bacillati</taxon>
        <taxon>Actinomycetota</taxon>
        <taxon>Actinomycetes</taxon>
        <taxon>Streptosporangiales</taxon>
        <taxon>Nocardiopsidaceae</taxon>
        <taxon>Nocardiopsis</taxon>
    </lineage>
</organism>
<dbReference type="Proteomes" id="UP000467124">
    <property type="component" value="Unassembled WGS sequence"/>
</dbReference>